<evidence type="ECO:0000256" key="3">
    <source>
        <dbReference type="ARBA" id="ARBA00022989"/>
    </source>
</evidence>
<protein>
    <recommendedName>
        <fullName evidence="7">Endolytic murein transglycosylase</fullName>
        <ecNumber evidence="7">4.2.2.29</ecNumber>
    </recommendedName>
    <alternativeName>
        <fullName evidence="7">Peptidoglycan lytic transglycosylase</fullName>
    </alternativeName>
    <alternativeName>
        <fullName evidence="7">Peptidoglycan polymerization terminase</fullName>
    </alternativeName>
</protein>
<dbReference type="RefSeq" id="WP_376919741.1">
    <property type="nucleotide sequence ID" value="NZ_JBHRSW010000014.1"/>
</dbReference>
<dbReference type="CDD" id="cd08010">
    <property type="entry name" value="MltG_like"/>
    <property type="match status" value="1"/>
</dbReference>
<keyword evidence="2 7" id="KW-0812">Transmembrane</keyword>
<dbReference type="InterPro" id="IPR003770">
    <property type="entry name" value="MLTG-like"/>
</dbReference>
<keyword evidence="3 7" id="KW-1133">Transmembrane helix</keyword>
<sequence>MSIWIKRFLILTFILACAAFASAFYVLNQANKQMHYVANQDVYLLHVERGDNALGLFNDLNETFELGANPLLFKVWLRLNSEKAVIKKGVYEIPKSSRLVDVFERVSSGNTKQFSITLIEGQTIKQWYQQIKRLDSLQQDLPNIQALYDTLIGAEGQQNTAFCENKHASIEGCLLPDTYYYSYKDSALSILHRAFRAMSIYIEDSWQQRFQDLPIPSMYEALILASIVEKETGLASERDLIAGVFVNRLLQNMRLQTDPTVIYGIGDEFDGNITRKHLRAMTPYNTYRIKGLPITPIAMSSRDSIMAALRPASTEYLYFVSKGDGSHQFSETLDEHNAAVRRYQLNKK</sequence>
<evidence type="ECO:0000256" key="2">
    <source>
        <dbReference type="ARBA" id="ARBA00022692"/>
    </source>
</evidence>
<keyword evidence="5 7" id="KW-0456">Lyase</keyword>
<comment type="caution">
    <text evidence="9">The sequence shown here is derived from an EMBL/GenBank/DDBJ whole genome shotgun (WGS) entry which is preliminary data.</text>
</comment>
<keyword evidence="10" id="KW-1185">Reference proteome</keyword>
<evidence type="ECO:0000256" key="4">
    <source>
        <dbReference type="ARBA" id="ARBA00023136"/>
    </source>
</evidence>
<comment type="similarity">
    <text evidence="7">Belongs to the transglycosylase MltG family.</text>
</comment>
<feature type="signal peptide" evidence="8">
    <location>
        <begin position="1"/>
        <end position="23"/>
    </location>
</feature>
<organism evidence="9 10">
    <name type="scientific">Agaribacter flavus</name>
    <dbReference type="NCBI Taxonomy" id="1902781"/>
    <lineage>
        <taxon>Bacteria</taxon>
        <taxon>Pseudomonadati</taxon>
        <taxon>Pseudomonadota</taxon>
        <taxon>Gammaproteobacteria</taxon>
        <taxon>Alteromonadales</taxon>
        <taxon>Alteromonadaceae</taxon>
        <taxon>Agaribacter</taxon>
    </lineage>
</organism>
<dbReference type="EC" id="4.2.2.29" evidence="7"/>
<dbReference type="Pfam" id="PF02618">
    <property type="entry name" value="YceG"/>
    <property type="match status" value="1"/>
</dbReference>
<evidence type="ECO:0000256" key="7">
    <source>
        <dbReference type="HAMAP-Rule" id="MF_02065"/>
    </source>
</evidence>
<evidence type="ECO:0000256" key="1">
    <source>
        <dbReference type="ARBA" id="ARBA00022475"/>
    </source>
</evidence>
<reference evidence="10" key="1">
    <citation type="journal article" date="2019" name="Int. J. Syst. Evol. Microbiol.">
        <title>The Global Catalogue of Microorganisms (GCM) 10K type strain sequencing project: providing services to taxonomists for standard genome sequencing and annotation.</title>
        <authorList>
            <consortium name="The Broad Institute Genomics Platform"/>
            <consortium name="The Broad Institute Genome Sequencing Center for Infectious Disease"/>
            <person name="Wu L."/>
            <person name="Ma J."/>
        </authorList>
    </citation>
    <scope>NUCLEOTIDE SEQUENCE [LARGE SCALE GENOMIC DNA]</scope>
    <source>
        <strain evidence="10">KCTC 52473</strain>
    </source>
</reference>
<accession>A0ABV7FMQ9</accession>
<feature type="chain" id="PRO_5046319874" description="Endolytic murein transglycosylase" evidence="8">
    <location>
        <begin position="24"/>
        <end position="348"/>
    </location>
</feature>
<proteinExistence type="inferred from homology"/>
<dbReference type="HAMAP" id="MF_02065">
    <property type="entry name" value="MltG"/>
    <property type="match status" value="1"/>
</dbReference>
<keyword evidence="1 7" id="KW-1003">Cell membrane</keyword>
<keyword evidence="4 7" id="KW-0472">Membrane</keyword>
<evidence type="ECO:0000256" key="8">
    <source>
        <dbReference type="SAM" id="SignalP"/>
    </source>
</evidence>
<evidence type="ECO:0000256" key="5">
    <source>
        <dbReference type="ARBA" id="ARBA00023239"/>
    </source>
</evidence>
<keyword evidence="8" id="KW-0732">Signal</keyword>
<evidence type="ECO:0000313" key="9">
    <source>
        <dbReference type="EMBL" id="MFC3121604.1"/>
    </source>
</evidence>
<gene>
    <name evidence="7 9" type="primary">mltG</name>
    <name evidence="9" type="ORF">ACFOHL_08210</name>
</gene>
<evidence type="ECO:0000313" key="10">
    <source>
        <dbReference type="Proteomes" id="UP001595478"/>
    </source>
</evidence>
<feature type="site" description="Important for catalytic activity" evidence="7">
    <location>
        <position position="231"/>
    </location>
</feature>
<comment type="function">
    <text evidence="7">Functions as a peptidoglycan terminase that cleaves nascent peptidoglycan strands endolytically to terminate their elongation.</text>
</comment>
<dbReference type="Proteomes" id="UP001595478">
    <property type="component" value="Unassembled WGS sequence"/>
</dbReference>
<dbReference type="PANTHER" id="PTHR30518">
    <property type="entry name" value="ENDOLYTIC MUREIN TRANSGLYCOSYLASE"/>
    <property type="match status" value="1"/>
</dbReference>
<name>A0ABV7FMQ9_9ALTE</name>
<keyword evidence="6 7" id="KW-0961">Cell wall biogenesis/degradation</keyword>
<dbReference type="NCBIfam" id="TIGR00247">
    <property type="entry name" value="endolytic transglycosylase MltG"/>
    <property type="match status" value="1"/>
</dbReference>
<evidence type="ECO:0000256" key="6">
    <source>
        <dbReference type="ARBA" id="ARBA00023316"/>
    </source>
</evidence>
<comment type="catalytic activity">
    <reaction evidence="7">
        <text>a peptidoglycan chain = a peptidoglycan chain with N-acetyl-1,6-anhydromuramyl-[peptide] at the reducing end + a peptidoglycan chain with N-acetylglucosamine at the non-reducing end.</text>
        <dbReference type="EC" id="4.2.2.29"/>
    </reaction>
</comment>
<dbReference type="EMBL" id="JBHRSW010000014">
    <property type="protein sequence ID" value="MFC3121604.1"/>
    <property type="molecule type" value="Genomic_DNA"/>
</dbReference>
<dbReference type="PANTHER" id="PTHR30518:SF2">
    <property type="entry name" value="ENDOLYTIC MUREIN TRANSGLYCOSYLASE"/>
    <property type="match status" value="1"/>
</dbReference>
<dbReference type="Gene3D" id="3.30.160.60">
    <property type="entry name" value="Classic Zinc Finger"/>
    <property type="match status" value="1"/>
</dbReference>
<keyword evidence="7" id="KW-0997">Cell inner membrane</keyword>